<dbReference type="PANTHER" id="PTHR30146:SF109">
    <property type="entry name" value="HTH-TYPE TRANSCRIPTIONAL REGULATOR GALS"/>
    <property type="match status" value="1"/>
</dbReference>
<gene>
    <name evidence="5" type="ORF">N782_18655</name>
</gene>
<evidence type="ECO:0000313" key="5">
    <source>
        <dbReference type="EMBL" id="KGP71489.1"/>
    </source>
</evidence>
<dbReference type="STRING" id="1385514.N782_18655"/>
<keyword evidence="2 5" id="KW-0238">DNA-binding</keyword>
<dbReference type="PROSITE" id="PS50932">
    <property type="entry name" value="HTH_LACI_2"/>
    <property type="match status" value="1"/>
</dbReference>
<evidence type="ECO:0000256" key="1">
    <source>
        <dbReference type="ARBA" id="ARBA00023015"/>
    </source>
</evidence>
<dbReference type="eggNOG" id="COG1609">
    <property type="taxonomic scope" value="Bacteria"/>
</dbReference>
<dbReference type="InterPro" id="IPR046335">
    <property type="entry name" value="LacI/GalR-like_sensor"/>
</dbReference>
<dbReference type="Pfam" id="PF13377">
    <property type="entry name" value="Peripla_BP_3"/>
    <property type="match status" value="1"/>
</dbReference>
<dbReference type="CDD" id="cd01392">
    <property type="entry name" value="HTH_LacI"/>
    <property type="match status" value="1"/>
</dbReference>
<keyword evidence="6" id="KW-1185">Reference proteome</keyword>
<dbReference type="SMART" id="SM00354">
    <property type="entry name" value="HTH_LACI"/>
    <property type="match status" value="1"/>
</dbReference>
<dbReference type="CDD" id="cd01542">
    <property type="entry name" value="PBP1_TreR-like"/>
    <property type="match status" value="1"/>
</dbReference>
<dbReference type="Gene3D" id="3.40.50.2300">
    <property type="match status" value="2"/>
</dbReference>
<dbReference type="GO" id="GO:0000976">
    <property type="term" value="F:transcription cis-regulatory region binding"/>
    <property type="evidence" value="ECO:0007669"/>
    <property type="project" value="TreeGrafter"/>
</dbReference>
<dbReference type="Proteomes" id="UP000030147">
    <property type="component" value="Unassembled WGS sequence"/>
</dbReference>
<dbReference type="Pfam" id="PF00356">
    <property type="entry name" value="LacI"/>
    <property type="match status" value="1"/>
</dbReference>
<dbReference type="OrthoDB" id="3180992at2"/>
<dbReference type="InterPro" id="IPR000843">
    <property type="entry name" value="HTH_LacI"/>
</dbReference>
<reference evidence="5 6" key="1">
    <citation type="journal article" date="2015" name="Stand. Genomic Sci.">
        <title>High quality draft genome sequence of the moderately halophilic bacterium Pontibacillus yanchengensis Y32(T) and comparison among Pontibacillus genomes.</title>
        <authorList>
            <person name="Huang J."/>
            <person name="Qiao Z.X."/>
            <person name="Tang J.W."/>
            <person name="Wang G."/>
        </authorList>
    </citation>
    <scope>NUCLEOTIDE SEQUENCE [LARGE SCALE GENOMIC DNA]</scope>
    <source>
        <strain evidence="5 6">Y32</strain>
    </source>
</reference>
<dbReference type="SUPFAM" id="SSF53822">
    <property type="entry name" value="Periplasmic binding protein-like I"/>
    <property type="match status" value="1"/>
</dbReference>
<dbReference type="GO" id="GO:0003700">
    <property type="term" value="F:DNA-binding transcription factor activity"/>
    <property type="evidence" value="ECO:0007669"/>
    <property type="project" value="TreeGrafter"/>
</dbReference>
<keyword evidence="1" id="KW-0805">Transcription regulation</keyword>
<proteinExistence type="predicted"/>
<sequence length="330" mass="36488">MTTINDIAKMANVSRTTVSRALNNNGYVSEDVRKRIMKIVEETGYMPSVSAQSLRTKRSGVIGIILPKISTETSSRVVKGINEVVSKEGFQILLTDTELNPKKEVEYIRLLQSRQVDGIILLATNVNKELLNVINDVKVPFISLGQELPNVTSVVYDDYHAACDMTNLFIQRGHEKIAFIGVGEEDPAVGHTRKQAYLDTLQKNGLTVKDEWIHEGGDFSIESGYESMKQILKKSQGNLPTATFAVTDRMAVGAMEYLKEQGYNIPGDMAISGIGAAVMSAYITPSLTTIDYNNKEAGRITARLMLDKLNNKNVSEKSTLSYRLISRDSV</sequence>
<evidence type="ECO:0000256" key="3">
    <source>
        <dbReference type="ARBA" id="ARBA00023163"/>
    </source>
</evidence>
<protein>
    <submittedName>
        <fullName evidence="5">DNA-binding protein</fullName>
    </submittedName>
</protein>
<organism evidence="5 6">
    <name type="scientific">Pontibacillus yanchengensis Y32</name>
    <dbReference type="NCBI Taxonomy" id="1385514"/>
    <lineage>
        <taxon>Bacteria</taxon>
        <taxon>Bacillati</taxon>
        <taxon>Bacillota</taxon>
        <taxon>Bacilli</taxon>
        <taxon>Bacillales</taxon>
        <taxon>Bacillaceae</taxon>
        <taxon>Pontibacillus</taxon>
    </lineage>
</organism>
<dbReference type="PANTHER" id="PTHR30146">
    <property type="entry name" value="LACI-RELATED TRANSCRIPTIONAL REPRESSOR"/>
    <property type="match status" value="1"/>
</dbReference>
<dbReference type="InterPro" id="IPR028082">
    <property type="entry name" value="Peripla_BP_I"/>
</dbReference>
<dbReference type="EMBL" id="AVBF01000061">
    <property type="protein sequence ID" value="KGP71489.1"/>
    <property type="molecule type" value="Genomic_DNA"/>
</dbReference>
<dbReference type="InterPro" id="IPR010982">
    <property type="entry name" value="Lambda_DNA-bd_dom_sf"/>
</dbReference>
<comment type="caution">
    <text evidence="5">The sequence shown here is derived from an EMBL/GenBank/DDBJ whole genome shotgun (WGS) entry which is preliminary data.</text>
</comment>
<evidence type="ECO:0000256" key="2">
    <source>
        <dbReference type="ARBA" id="ARBA00023125"/>
    </source>
</evidence>
<dbReference type="SUPFAM" id="SSF47413">
    <property type="entry name" value="lambda repressor-like DNA-binding domains"/>
    <property type="match status" value="1"/>
</dbReference>
<dbReference type="PRINTS" id="PR00036">
    <property type="entry name" value="HTHLACI"/>
</dbReference>
<dbReference type="Gene3D" id="1.10.260.40">
    <property type="entry name" value="lambda repressor-like DNA-binding domains"/>
    <property type="match status" value="1"/>
</dbReference>
<dbReference type="PROSITE" id="PS00356">
    <property type="entry name" value="HTH_LACI_1"/>
    <property type="match status" value="1"/>
</dbReference>
<dbReference type="AlphaFoldDB" id="A0A0A2T7I9"/>
<keyword evidence="3" id="KW-0804">Transcription</keyword>
<dbReference type="RefSeq" id="WP_036822821.1">
    <property type="nucleotide sequence ID" value="NZ_AVBF01000061.1"/>
</dbReference>
<evidence type="ECO:0000259" key="4">
    <source>
        <dbReference type="PROSITE" id="PS50932"/>
    </source>
</evidence>
<feature type="domain" description="HTH lacI-type" evidence="4">
    <location>
        <begin position="2"/>
        <end position="56"/>
    </location>
</feature>
<name>A0A0A2T7I9_9BACI</name>
<evidence type="ECO:0000313" key="6">
    <source>
        <dbReference type="Proteomes" id="UP000030147"/>
    </source>
</evidence>
<accession>A0A0A2T7I9</accession>